<dbReference type="OrthoDB" id="8453064at2"/>
<dbReference type="Pfam" id="PF07007">
    <property type="entry name" value="LprI"/>
    <property type="match status" value="1"/>
</dbReference>
<dbReference type="PANTHER" id="PTHR37549:SF1">
    <property type="entry name" value="LIPOPROTEIN LPRI"/>
    <property type="match status" value="1"/>
</dbReference>
<evidence type="ECO:0000313" key="4">
    <source>
        <dbReference type="Proteomes" id="UP000198728"/>
    </source>
</evidence>
<gene>
    <name evidence="3" type="ORF">SAMN04488094_105222</name>
</gene>
<feature type="domain" description="Lysozyme inhibitor LprI-like N-terminal" evidence="2">
    <location>
        <begin position="28"/>
        <end position="103"/>
    </location>
</feature>
<keyword evidence="4" id="KW-1185">Reference proteome</keyword>
<keyword evidence="1" id="KW-0732">Signal</keyword>
<sequence>MTSFSCGIAVGLALLAAPVQAASPSFDCAKAGTATEHAICASDVLAGLDRHLAEAYRAARAGAGETGVAQIRADQVAWIARRDACGGDAGCIEDRMEARLRQLQSLLANGLADSGLSGAYCAGADLLLVEDDGGSVEFSISSFQGGGHSCGTGRVRATQSGPEYVGQADGCSFRLTVADDRIVFTSGGEPECRQFCGARASFGTHIFPFSTRRSAPPEWTTAGESGGC</sequence>
<dbReference type="PANTHER" id="PTHR37549">
    <property type="entry name" value="LIPOPROTEIN LPRI"/>
    <property type="match status" value="1"/>
</dbReference>
<evidence type="ECO:0000259" key="2">
    <source>
        <dbReference type="Pfam" id="PF07007"/>
    </source>
</evidence>
<dbReference type="Proteomes" id="UP000198728">
    <property type="component" value="Unassembled WGS sequence"/>
</dbReference>
<evidence type="ECO:0000313" key="3">
    <source>
        <dbReference type="EMBL" id="SFC50736.1"/>
    </source>
</evidence>
<accession>A0A1I1JQG1</accession>
<protein>
    <recommendedName>
        <fullName evidence="2">Lysozyme inhibitor LprI-like N-terminal domain-containing protein</fullName>
    </recommendedName>
</protein>
<dbReference type="AlphaFoldDB" id="A0A1I1JQG1"/>
<proteinExistence type="predicted"/>
<dbReference type="RefSeq" id="WP_093360775.1">
    <property type="nucleotide sequence ID" value="NZ_FOLG01000005.1"/>
</dbReference>
<dbReference type="Gene3D" id="1.20.1270.180">
    <property type="match status" value="1"/>
</dbReference>
<feature type="chain" id="PRO_5011749992" description="Lysozyme inhibitor LprI-like N-terminal domain-containing protein" evidence="1">
    <location>
        <begin position="22"/>
        <end position="228"/>
    </location>
</feature>
<dbReference type="GO" id="GO:0005576">
    <property type="term" value="C:extracellular region"/>
    <property type="evidence" value="ECO:0007669"/>
    <property type="project" value="TreeGrafter"/>
</dbReference>
<name>A0A1I1JQG1_9RHOB</name>
<dbReference type="InterPro" id="IPR052755">
    <property type="entry name" value="Lysozyme_Inhibitor_LprI"/>
</dbReference>
<dbReference type="InterPro" id="IPR009739">
    <property type="entry name" value="LprI-like_N"/>
</dbReference>
<reference evidence="3 4" key="1">
    <citation type="submission" date="2016-10" db="EMBL/GenBank/DDBJ databases">
        <authorList>
            <person name="de Groot N.N."/>
        </authorList>
    </citation>
    <scope>NUCLEOTIDE SEQUENCE [LARGE SCALE GENOMIC DNA]</scope>
    <source>
        <strain evidence="3 4">DSM 19548</strain>
    </source>
</reference>
<evidence type="ECO:0000256" key="1">
    <source>
        <dbReference type="SAM" id="SignalP"/>
    </source>
</evidence>
<dbReference type="EMBL" id="FOLG01000005">
    <property type="protein sequence ID" value="SFC50736.1"/>
    <property type="molecule type" value="Genomic_DNA"/>
</dbReference>
<feature type="signal peptide" evidence="1">
    <location>
        <begin position="1"/>
        <end position="21"/>
    </location>
</feature>
<organism evidence="3 4">
    <name type="scientific">Tropicimonas isoalkanivorans</name>
    <dbReference type="NCBI Taxonomy" id="441112"/>
    <lineage>
        <taxon>Bacteria</taxon>
        <taxon>Pseudomonadati</taxon>
        <taxon>Pseudomonadota</taxon>
        <taxon>Alphaproteobacteria</taxon>
        <taxon>Rhodobacterales</taxon>
        <taxon>Roseobacteraceae</taxon>
        <taxon>Tropicimonas</taxon>
    </lineage>
</organism>